<keyword evidence="1" id="KW-0472">Membrane</keyword>
<dbReference type="RefSeq" id="WP_157076740.1">
    <property type="nucleotide sequence ID" value="NZ_CP020814.1"/>
</dbReference>
<protein>
    <submittedName>
        <fullName evidence="2">Uncharacterized protein</fullName>
    </submittedName>
</protein>
<accession>A0A1X9MBJ3</accession>
<evidence type="ECO:0000313" key="2">
    <source>
        <dbReference type="EMBL" id="ARK30786.1"/>
    </source>
</evidence>
<feature type="transmembrane region" description="Helical" evidence="1">
    <location>
        <begin position="32"/>
        <end position="49"/>
    </location>
</feature>
<keyword evidence="1" id="KW-0812">Transmembrane</keyword>
<sequence length="50" mass="5561">MLLTFQVLLFIFMILFGLGAIGETDKDRRINFTAITIASIGAMCFGFWVG</sequence>
<gene>
    <name evidence="2" type="ORF">BkAM31D_13595</name>
</gene>
<name>A0A1X9MBJ3_9BACI</name>
<dbReference type="EMBL" id="CP020814">
    <property type="protein sequence ID" value="ARK30786.1"/>
    <property type="molecule type" value="Genomic_DNA"/>
</dbReference>
<keyword evidence="1" id="KW-1133">Transmembrane helix</keyword>
<evidence type="ECO:0000313" key="3">
    <source>
        <dbReference type="Proteomes" id="UP000193006"/>
    </source>
</evidence>
<keyword evidence="3" id="KW-1185">Reference proteome</keyword>
<proteinExistence type="predicted"/>
<dbReference type="Proteomes" id="UP000193006">
    <property type="component" value="Chromosome"/>
</dbReference>
<dbReference type="AlphaFoldDB" id="A0A1X9MBJ3"/>
<dbReference type="STRING" id="199441.BkAM31D_13595"/>
<reference evidence="2 3" key="1">
    <citation type="submission" date="2017-04" db="EMBL/GenBank/DDBJ databases">
        <title>Bacillus krulwichiae AM31D Genome sequencing and assembly.</title>
        <authorList>
            <person name="Krulwich T.A."/>
            <person name="Anastor L."/>
            <person name="Ehrlich R."/>
            <person name="Ehrlich G.D."/>
            <person name="Janto B."/>
        </authorList>
    </citation>
    <scope>NUCLEOTIDE SEQUENCE [LARGE SCALE GENOMIC DNA]</scope>
    <source>
        <strain evidence="2 3">AM31D</strain>
    </source>
</reference>
<organism evidence="2 3">
    <name type="scientific">Halalkalibacter krulwichiae</name>
    <dbReference type="NCBI Taxonomy" id="199441"/>
    <lineage>
        <taxon>Bacteria</taxon>
        <taxon>Bacillati</taxon>
        <taxon>Bacillota</taxon>
        <taxon>Bacilli</taxon>
        <taxon>Bacillales</taxon>
        <taxon>Bacillaceae</taxon>
        <taxon>Halalkalibacter</taxon>
    </lineage>
</organism>
<evidence type="ECO:0000256" key="1">
    <source>
        <dbReference type="SAM" id="Phobius"/>
    </source>
</evidence>
<dbReference type="KEGG" id="bkw:BkAM31D_13595"/>